<gene>
    <name evidence="5" type="ORF">B0A54_17248</name>
</gene>
<evidence type="ECO:0000256" key="2">
    <source>
        <dbReference type="ARBA" id="ARBA00023139"/>
    </source>
</evidence>
<dbReference type="OrthoDB" id="5415072at2759"/>
<accession>A0A4U0TUK5</accession>
<keyword evidence="3" id="KW-0449">Lipoprotein</keyword>
<dbReference type="Pfam" id="PF15811">
    <property type="entry name" value="SVIP"/>
    <property type="match status" value="1"/>
</dbReference>
<keyword evidence="2" id="KW-0564">Palmitate</keyword>
<evidence type="ECO:0000313" key="5">
    <source>
        <dbReference type="EMBL" id="TKA25938.1"/>
    </source>
</evidence>
<keyword evidence="1" id="KW-0519">Myristate</keyword>
<evidence type="ECO:0000256" key="4">
    <source>
        <dbReference type="SAM" id="MobiDB-lite"/>
    </source>
</evidence>
<dbReference type="AlphaFoldDB" id="A0A4U0TUK5"/>
<name>A0A4U0TUK5_9PEZI</name>
<dbReference type="EMBL" id="NAJP01000146">
    <property type="protein sequence ID" value="TKA25938.1"/>
    <property type="molecule type" value="Genomic_DNA"/>
</dbReference>
<dbReference type="Proteomes" id="UP000310066">
    <property type="component" value="Unassembled WGS sequence"/>
</dbReference>
<feature type="region of interest" description="Disordered" evidence="4">
    <location>
        <begin position="1"/>
        <end position="125"/>
    </location>
</feature>
<evidence type="ECO:0000313" key="6">
    <source>
        <dbReference type="Proteomes" id="UP000310066"/>
    </source>
</evidence>
<feature type="compositionally biased region" description="Polar residues" evidence="4">
    <location>
        <begin position="20"/>
        <end position="33"/>
    </location>
</feature>
<protein>
    <submittedName>
        <fullName evidence="5">Uncharacterized protein</fullName>
    </submittedName>
</protein>
<evidence type="ECO:0000256" key="3">
    <source>
        <dbReference type="ARBA" id="ARBA00023288"/>
    </source>
</evidence>
<feature type="compositionally biased region" description="Polar residues" evidence="4">
    <location>
        <begin position="94"/>
        <end position="103"/>
    </location>
</feature>
<sequence>MGNCCGSESSDNFKGDGRTLNAQPANAPAQSHNARAAAPAKISSPQGGRTLGHNPQVPGDSMDPKAAAARAAEERAKAGAQGKGKLGKQLDAQRGQSQANALAQTARDNVAARDADAAAQTRSYN</sequence>
<reference evidence="5 6" key="1">
    <citation type="submission" date="2017-03" db="EMBL/GenBank/DDBJ databases">
        <title>Genomes of endolithic fungi from Antarctica.</title>
        <authorList>
            <person name="Coleine C."/>
            <person name="Masonjones S."/>
            <person name="Stajich J.E."/>
        </authorList>
    </citation>
    <scope>NUCLEOTIDE SEQUENCE [LARGE SCALE GENOMIC DNA]</scope>
    <source>
        <strain evidence="5 6">CCFEE 5311</strain>
    </source>
</reference>
<proteinExistence type="predicted"/>
<feature type="compositionally biased region" description="Polar residues" evidence="4">
    <location>
        <begin position="1"/>
        <end position="10"/>
    </location>
</feature>
<comment type="caution">
    <text evidence="5">The sequence shown here is derived from an EMBL/GenBank/DDBJ whole genome shotgun (WGS) entry which is preliminary data.</text>
</comment>
<dbReference type="InterPro" id="IPR031632">
    <property type="entry name" value="SVIP"/>
</dbReference>
<evidence type="ECO:0000256" key="1">
    <source>
        <dbReference type="ARBA" id="ARBA00022707"/>
    </source>
</evidence>
<organism evidence="5 6">
    <name type="scientific">Friedmanniomyces endolithicus</name>
    <dbReference type="NCBI Taxonomy" id="329885"/>
    <lineage>
        <taxon>Eukaryota</taxon>
        <taxon>Fungi</taxon>
        <taxon>Dikarya</taxon>
        <taxon>Ascomycota</taxon>
        <taxon>Pezizomycotina</taxon>
        <taxon>Dothideomycetes</taxon>
        <taxon>Dothideomycetidae</taxon>
        <taxon>Mycosphaerellales</taxon>
        <taxon>Teratosphaeriaceae</taxon>
        <taxon>Friedmanniomyces</taxon>
    </lineage>
</organism>